<evidence type="ECO:0000256" key="8">
    <source>
        <dbReference type="PIRSR" id="PIRSR602401-1"/>
    </source>
</evidence>
<protein>
    <submittedName>
        <fullName evidence="11">OLC1v1022536C1</fullName>
    </submittedName>
</protein>
<evidence type="ECO:0000256" key="5">
    <source>
        <dbReference type="ARBA" id="ARBA00023002"/>
    </source>
</evidence>
<dbReference type="GO" id="GO:0020037">
    <property type="term" value="F:heme binding"/>
    <property type="evidence" value="ECO:0007669"/>
    <property type="project" value="InterPro"/>
</dbReference>
<dbReference type="Pfam" id="PF00067">
    <property type="entry name" value="p450"/>
    <property type="match status" value="1"/>
</dbReference>
<dbReference type="Gene3D" id="1.10.630.10">
    <property type="entry name" value="Cytochrome P450"/>
    <property type="match status" value="1"/>
</dbReference>
<accession>A0AAV1BY21</accession>
<organism evidence="11 12">
    <name type="scientific">Oldenlandia corymbosa var. corymbosa</name>
    <dbReference type="NCBI Taxonomy" id="529605"/>
    <lineage>
        <taxon>Eukaryota</taxon>
        <taxon>Viridiplantae</taxon>
        <taxon>Streptophyta</taxon>
        <taxon>Embryophyta</taxon>
        <taxon>Tracheophyta</taxon>
        <taxon>Spermatophyta</taxon>
        <taxon>Magnoliopsida</taxon>
        <taxon>eudicotyledons</taxon>
        <taxon>Gunneridae</taxon>
        <taxon>Pentapetalae</taxon>
        <taxon>asterids</taxon>
        <taxon>lamiids</taxon>
        <taxon>Gentianales</taxon>
        <taxon>Rubiaceae</taxon>
        <taxon>Rubioideae</taxon>
        <taxon>Spermacoceae</taxon>
        <taxon>Hedyotis-Oldenlandia complex</taxon>
        <taxon>Oldenlandia</taxon>
    </lineage>
</organism>
<evidence type="ECO:0000256" key="9">
    <source>
        <dbReference type="RuleBase" id="RU000461"/>
    </source>
</evidence>
<dbReference type="CDD" id="cd11072">
    <property type="entry name" value="CYP71-like"/>
    <property type="match status" value="1"/>
</dbReference>
<dbReference type="InterPro" id="IPR036396">
    <property type="entry name" value="Cyt_P450_sf"/>
</dbReference>
<evidence type="ECO:0000313" key="12">
    <source>
        <dbReference type="Proteomes" id="UP001161247"/>
    </source>
</evidence>
<dbReference type="PRINTS" id="PR00463">
    <property type="entry name" value="EP450I"/>
</dbReference>
<keyword evidence="3 8" id="KW-0349">Heme</keyword>
<dbReference type="Proteomes" id="UP001161247">
    <property type="component" value="Chromosome 1"/>
</dbReference>
<keyword evidence="12" id="KW-1185">Reference proteome</keyword>
<keyword evidence="10" id="KW-0732">Signal</keyword>
<evidence type="ECO:0000256" key="6">
    <source>
        <dbReference type="ARBA" id="ARBA00023004"/>
    </source>
</evidence>
<evidence type="ECO:0000256" key="7">
    <source>
        <dbReference type="ARBA" id="ARBA00023033"/>
    </source>
</evidence>
<evidence type="ECO:0000256" key="1">
    <source>
        <dbReference type="ARBA" id="ARBA00001971"/>
    </source>
</evidence>
<evidence type="ECO:0000313" key="11">
    <source>
        <dbReference type="EMBL" id="CAI9088255.1"/>
    </source>
</evidence>
<dbReference type="EMBL" id="OX459118">
    <property type="protein sequence ID" value="CAI9088255.1"/>
    <property type="molecule type" value="Genomic_DNA"/>
</dbReference>
<dbReference type="PROSITE" id="PS00086">
    <property type="entry name" value="CYTOCHROME_P450"/>
    <property type="match status" value="1"/>
</dbReference>
<keyword evidence="5 9" id="KW-0560">Oxidoreductase</keyword>
<dbReference type="GO" id="GO:0016705">
    <property type="term" value="F:oxidoreductase activity, acting on paired donors, with incorporation or reduction of molecular oxygen"/>
    <property type="evidence" value="ECO:0007669"/>
    <property type="project" value="InterPro"/>
</dbReference>
<name>A0AAV1BY21_OLDCO</name>
<keyword evidence="6 8" id="KW-0408">Iron</keyword>
<feature type="signal peptide" evidence="10">
    <location>
        <begin position="1"/>
        <end position="25"/>
    </location>
</feature>
<comment type="cofactor">
    <cofactor evidence="1 8">
        <name>heme</name>
        <dbReference type="ChEBI" id="CHEBI:30413"/>
    </cofactor>
</comment>
<proteinExistence type="inferred from homology"/>
<feature type="binding site" description="axial binding residue" evidence="8">
    <location>
        <position position="443"/>
    </location>
    <ligand>
        <name>heme</name>
        <dbReference type="ChEBI" id="CHEBI:30413"/>
    </ligand>
    <ligandPart>
        <name>Fe</name>
        <dbReference type="ChEBI" id="CHEBI:18248"/>
    </ligandPart>
</feature>
<evidence type="ECO:0000256" key="4">
    <source>
        <dbReference type="ARBA" id="ARBA00022723"/>
    </source>
</evidence>
<dbReference type="GO" id="GO:0004497">
    <property type="term" value="F:monooxygenase activity"/>
    <property type="evidence" value="ECO:0007669"/>
    <property type="project" value="UniProtKB-KW"/>
</dbReference>
<dbReference type="PRINTS" id="PR00385">
    <property type="entry name" value="P450"/>
</dbReference>
<dbReference type="SUPFAM" id="SSF48264">
    <property type="entry name" value="Cytochrome P450"/>
    <property type="match status" value="1"/>
</dbReference>
<dbReference type="InterPro" id="IPR002401">
    <property type="entry name" value="Cyt_P450_E_grp-I"/>
</dbReference>
<dbReference type="AlphaFoldDB" id="A0AAV1BY21"/>
<feature type="chain" id="PRO_5043482964" evidence="10">
    <location>
        <begin position="26"/>
        <end position="504"/>
    </location>
</feature>
<gene>
    <name evidence="11" type="ORF">OLC1_LOCUS874</name>
</gene>
<dbReference type="PANTHER" id="PTHR47955:SF8">
    <property type="entry name" value="CYTOCHROME P450 71D11-LIKE"/>
    <property type="match status" value="1"/>
</dbReference>
<dbReference type="FunFam" id="1.10.630.10:FF:000008">
    <property type="entry name" value="Cytochrome P450 71D8"/>
    <property type="match status" value="1"/>
</dbReference>
<sequence>MDLNLLQPFLLTIFFILLLVKLGNQFRTQHSEKSQLPPGPWKLPLIGNLHQLVGSPPHMALRNLANKYGPIMHLQLGEVSTVVVSSPETAKEVMQIHDSNFASRSPLVASEIFAYNSTNIAFAPYGEYWRQLRKICTSELLSLHRVQSFRSLRDDETSNMVKLIASNGGSSVNLTEHIHTSVYAITSRAAFGKKNPEQEAFMSTVQEFIKLASGFNIDDIYPSIKFLHYFSGVRSKLEDLHKKADKILNTIVSDHRTSFAANVENPEAHRDLVDVLLKYQNGENQEFSLTTDNIKAVLLDIFTAGSGTSAKTVDWAMLEMIKNPRILEKAQEEVREVFKEPGYIDEAYFDKLKYLKSVIKETLRLHPPAPLLLPRQSKERCEINGYEIPAKTRVAVNAWAINRHPSYWNDAETFRPERFLDGKIDFKGTNFEYIPFGAGRRICPGIQFGMATVELLLAKLLYHFDWSLPDGMKEEELDMAEAFGLSVKRKNDLHLIPLVKNPVS</sequence>
<reference evidence="11" key="1">
    <citation type="submission" date="2023-03" db="EMBL/GenBank/DDBJ databases">
        <authorList>
            <person name="Julca I."/>
        </authorList>
    </citation>
    <scope>NUCLEOTIDE SEQUENCE</scope>
</reference>
<dbReference type="PANTHER" id="PTHR47955">
    <property type="entry name" value="CYTOCHROME P450 FAMILY 71 PROTEIN"/>
    <property type="match status" value="1"/>
</dbReference>
<evidence type="ECO:0000256" key="2">
    <source>
        <dbReference type="ARBA" id="ARBA00010617"/>
    </source>
</evidence>
<evidence type="ECO:0000256" key="10">
    <source>
        <dbReference type="SAM" id="SignalP"/>
    </source>
</evidence>
<keyword evidence="7 9" id="KW-0503">Monooxygenase</keyword>
<keyword evidence="4 8" id="KW-0479">Metal-binding</keyword>
<dbReference type="InterPro" id="IPR017972">
    <property type="entry name" value="Cyt_P450_CS"/>
</dbReference>
<evidence type="ECO:0000256" key="3">
    <source>
        <dbReference type="ARBA" id="ARBA00022617"/>
    </source>
</evidence>
<dbReference type="InterPro" id="IPR001128">
    <property type="entry name" value="Cyt_P450"/>
</dbReference>
<comment type="similarity">
    <text evidence="2 9">Belongs to the cytochrome P450 family.</text>
</comment>
<dbReference type="GO" id="GO:0005506">
    <property type="term" value="F:iron ion binding"/>
    <property type="evidence" value="ECO:0007669"/>
    <property type="project" value="InterPro"/>
</dbReference>